<dbReference type="Proteomes" id="UP000316208">
    <property type="component" value="Unassembled WGS sequence"/>
</dbReference>
<dbReference type="EMBL" id="SADY01000009">
    <property type="protein sequence ID" value="TQR41812.1"/>
    <property type="molecule type" value="Genomic_DNA"/>
</dbReference>
<protein>
    <recommendedName>
        <fullName evidence="4">Phage late control gene D protein (GPD)</fullName>
    </recommendedName>
</protein>
<dbReference type="Gene3D" id="2.30.110.50">
    <property type="match status" value="1"/>
</dbReference>
<feature type="compositionally biased region" description="Low complexity" evidence="1">
    <location>
        <begin position="929"/>
        <end position="943"/>
    </location>
</feature>
<evidence type="ECO:0008006" key="4">
    <source>
        <dbReference type="Google" id="ProtNLM"/>
    </source>
</evidence>
<gene>
    <name evidence="2" type="ORF">C7Y44_25205</name>
</gene>
<evidence type="ECO:0000256" key="1">
    <source>
        <dbReference type="SAM" id="MobiDB-lite"/>
    </source>
</evidence>
<dbReference type="Gene3D" id="3.55.50.10">
    <property type="entry name" value="Baseplate protein-like domains"/>
    <property type="match status" value="1"/>
</dbReference>
<proteinExistence type="predicted"/>
<dbReference type="Pfam" id="PF05954">
    <property type="entry name" value="Phage_GPD"/>
    <property type="match status" value="1"/>
</dbReference>
<dbReference type="RefSeq" id="WP_142546198.1">
    <property type="nucleotide sequence ID" value="NZ_SADY01000009.1"/>
</dbReference>
<accession>A0ABY3AJ06</accession>
<evidence type="ECO:0000313" key="3">
    <source>
        <dbReference type="Proteomes" id="UP000316208"/>
    </source>
</evidence>
<name>A0ABY3AJ06_PAEPP</name>
<feature type="region of interest" description="Disordered" evidence="1">
    <location>
        <begin position="921"/>
        <end position="989"/>
    </location>
</feature>
<reference evidence="2 3" key="1">
    <citation type="submission" date="2018-03" db="EMBL/GenBank/DDBJ databases">
        <title>Aerobic endospore-forming bacteria genome sequencing and assembly.</title>
        <authorList>
            <person name="Cavalcante D.A."/>
            <person name="Driks A."/>
            <person name="Putonti C."/>
            <person name="De-Souza M.T."/>
        </authorList>
    </citation>
    <scope>NUCLEOTIDE SEQUENCE [LARGE SCALE GENOMIC DNA]</scope>
    <source>
        <strain evidence="2 3">SDF0028</strain>
    </source>
</reference>
<evidence type="ECO:0000313" key="2">
    <source>
        <dbReference type="EMBL" id="TQR41812.1"/>
    </source>
</evidence>
<feature type="region of interest" description="Disordered" evidence="1">
    <location>
        <begin position="845"/>
        <end position="866"/>
    </location>
</feature>
<sequence length="1100" mass="120289">MSALHNEIGYESLRFYGPFQPQHIEKLQITRTINDHAYVTVSGMLSEEQGAACIGQNMEEEPIVIRQLDERGQSVRRLFHGIVTRLSVHCFRGVYTFELEAASHSYQMDIQIKKRSYQDIHRTYDDLVTTMIRKYKFGDAIDTVTNNTKLGTFVLQYEETDWAFLKRLAARFGSVLVPEVTAASPKVFFGMPAGKLYKLERDVSYQVRRTFHELETGKPGKRAGSYVTYVFESLQYYALGDSIALPIGTGKELVVVRAVTRMKDGLLLTRYDLQAEQDIRYARYENDQATGIALTGSVLQVQQDLVQLQLDIDPKQDPAKTCWFPVATRYAAEEHSGWYDMPEVGERVELYLPTSREHEAYVMDSRQHRHAQGEPDVKVWRHAQGSGVDMSEQELTLSTSGGFSITLHEGNGITVSSPGDVRIQGGHVKLDAGQDLSLTAGSALYLTGGASSMVLDGETDIKAPVVDQEGTVKAPVFVMDLPPVPEPPLMNIKDYEAAQAAAKKGSSNNTANTPTAKITNPADQKQADGLLGTESKLLGAIPMIGAVAGAVVGVAMGAALGGFVGAAVSTGLLASAAVPVRSTGTSQAGGGGAKGGLHPLKYLAGLFMQGLISQYEHEKAKDAYYSKWLLGKVFTSARHIASSGGLQELVQNMVIESNAMAQAYQQVPPEVRKRWRASYDRYTAEQPKPKPEQEQSKSWLAMLGEAQIQQAEAQLAMGKKIAEVGAQTGEEIWSGVKKTGNSFAEIGIDFWNGLEVRANKWLDSPYDFGNWLTVGAFDEVSSRIEGYKTRADIRNDSPYDYVNWLSSGIAGSFKEAFNPDDPLSKEHWMSSFDVVTLILGARGATPKGGGPTLPKASAKTPVPIGGGSTVNWGIKERLEAFQQSASQLSKNKLVYDGPNANYKSSTQKPLEPTKNQIEVRKYYPGSDPKNSASGSTSGKNKNSSGGGTGKGNKPNLYDKDGNYTGGRTQKELDDLAGDPSHGGKIRDQGLKEREIGLDLERQGKLGKIVRDPQGNGGAEFIDITNNVKWDVKSFVSYPNGHTSPKKGAFTVNNGMKAINKELDKTYNVIVDKRDMIPEHVEQLKEAIEKSGISDRIIWYP</sequence>
<dbReference type="SUPFAM" id="SSF69279">
    <property type="entry name" value="Phage tail proteins"/>
    <property type="match status" value="1"/>
</dbReference>
<comment type="caution">
    <text evidence="2">The sequence shown here is derived from an EMBL/GenBank/DDBJ whole genome shotgun (WGS) entry which is preliminary data.</text>
</comment>
<organism evidence="2 3">
    <name type="scientific">Paenibacillus popilliae</name>
    <name type="common">Bacillus popilliae</name>
    <dbReference type="NCBI Taxonomy" id="78057"/>
    <lineage>
        <taxon>Bacteria</taxon>
        <taxon>Bacillati</taxon>
        <taxon>Bacillota</taxon>
        <taxon>Bacilli</taxon>
        <taxon>Bacillales</taxon>
        <taxon>Paenibacillaceae</taxon>
        <taxon>Paenibacillus</taxon>
    </lineage>
</organism>
<keyword evidence="3" id="KW-1185">Reference proteome</keyword>